<dbReference type="Pfam" id="PF01593">
    <property type="entry name" value="Amino_oxidase"/>
    <property type="match status" value="1"/>
</dbReference>
<dbReference type="PANTHER" id="PTHR21197:SF0">
    <property type="entry name" value="UDP-GALACTOPYRANOSE MUTASE"/>
    <property type="match status" value="1"/>
</dbReference>
<dbReference type="NCBIfam" id="NF005548">
    <property type="entry name" value="PRK07208.1-4"/>
    <property type="match status" value="1"/>
</dbReference>
<dbReference type="NCBIfam" id="NF005546">
    <property type="entry name" value="PRK07208.1-2"/>
    <property type="match status" value="1"/>
</dbReference>
<organism evidence="2 3">
    <name type="scientific">Candidatus Faecenecus gallistercoris</name>
    <dbReference type="NCBI Taxonomy" id="2840793"/>
    <lineage>
        <taxon>Bacteria</taxon>
        <taxon>Bacillati</taxon>
        <taxon>Bacillota</taxon>
        <taxon>Bacillota incertae sedis</taxon>
        <taxon>Candidatus Faecenecus</taxon>
    </lineage>
</organism>
<dbReference type="PRINTS" id="PR00419">
    <property type="entry name" value="ADXRDTASE"/>
</dbReference>
<accession>A0A9D0YZM4</accession>
<dbReference type="InterPro" id="IPR002937">
    <property type="entry name" value="Amino_oxidase"/>
</dbReference>
<feature type="domain" description="Amine oxidase" evidence="1">
    <location>
        <begin position="13"/>
        <end position="463"/>
    </location>
</feature>
<comment type="caution">
    <text evidence="2">The sequence shown here is derived from an EMBL/GenBank/DDBJ whole genome shotgun (WGS) entry which is preliminary data.</text>
</comment>
<evidence type="ECO:0000313" key="3">
    <source>
        <dbReference type="Proteomes" id="UP000886725"/>
    </source>
</evidence>
<dbReference type="GO" id="GO:0050660">
    <property type="term" value="F:flavin adenine dinucleotide binding"/>
    <property type="evidence" value="ECO:0007669"/>
    <property type="project" value="TreeGrafter"/>
</dbReference>
<protein>
    <submittedName>
        <fullName evidence="2">NAD(P)/FAD-dependent oxidoreductase</fullName>
    </submittedName>
</protein>
<dbReference type="EMBL" id="DVFU01000072">
    <property type="protein sequence ID" value="HIQ64853.1"/>
    <property type="molecule type" value="Genomic_DNA"/>
</dbReference>
<name>A0A9D0YZM4_9FIRM</name>
<dbReference type="PANTHER" id="PTHR21197">
    <property type="entry name" value="UDP-GALACTOPYRANOSE MUTASE"/>
    <property type="match status" value="1"/>
</dbReference>
<proteinExistence type="predicted"/>
<dbReference type="GO" id="GO:0005829">
    <property type="term" value="C:cytosol"/>
    <property type="evidence" value="ECO:0007669"/>
    <property type="project" value="TreeGrafter"/>
</dbReference>
<dbReference type="Gene3D" id="3.50.50.60">
    <property type="entry name" value="FAD/NAD(P)-binding domain"/>
    <property type="match status" value="1"/>
</dbReference>
<reference evidence="2" key="1">
    <citation type="submission" date="2020-10" db="EMBL/GenBank/DDBJ databases">
        <authorList>
            <person name="Gilroy R."/>
        </authorList>
    </citation>
    <scope>NUCLEOTIDE SEQUENCE</scope>
    <source>
        <strain evidence="2">CHK165-10780</strain>
    </source>
</reference>
<sequence length="497" mass="57988">MKKKVIIIGAGPAGLTAAYELLKEKEKYEVIILEKDGQVGGIAKTVTYLGNRMDLGGHRFFTKRKEINELWQEILPIEQKRNRGQKNVLLIRNRLSHIYYHKKFFDYPVSLSMKTIRNLGIGTTFVAGMSYIKSKILPKKETNLENFYINRFGKKLYEMFFKGYTEKLWGRSPDLIAADWGSQRVKGLSITKVISSALKKTFHIKEKNTETSLIEKFYYPKYGPGQMWECMKKQIIRSGGTILSDTTVTKIHRQEKKVKSITALQNGKEILLTGDVFISSMPLKDLIAGMNDVPKNIQRIANGLPYRDFLTIGLLVKKVHFESQPKIKDTWIYVQEPKIQMGRIQVFNNWSPYLVKNPKTYFLGLEYFCTENDSFWNKKDRELKNFAVRELCDMGIIKEDDVLGYHVERVPKAYPAYFDTYSEIDQLQTFLNTIPNLYEIGRNGQHRYNNMDHSMLTAIEAVRHIEHPDQLTKEDIWKVNTEKEYMEEQHEEDKRVV</sequence>
<dbReference type="InterPro" id="IPR036188">
    <property type="entry name" value="FAD/NAD-bd_sf"/>
</dbReference>
<reference evidence="2" key="2">
    <citation type="journal article" date="2021" name="PeerJ">
        <title>Extensive microbial diversity within the chicken gut microbiome revealed by metagenomics and culture.</title>
        <authorList>
            <person name="Gilroy R."/>
            <person name="Ravi A."/>
            <person name="Getino M."/>
            <person name="Pursley I."/>
            <person name="Horton D.L."/>
            <person name="Alikhan N.F."/>
            <person name="Baker D."/>
            <person name="Gharbi K."/>
            <person name="Hall N."/>
            <person name="Watson M."/>
            <person name="Adriaenssens E.M."/>
            <person name="Foster-Nyarko E."/>
            <person name="Jarju S."/>
            <person name="Secka A."/>
            <person name="Antonio M."/>
            <person name="Oren A."/>
            <person name="Chaudhuri R.R."/>
            <person name="La Ragione R."/>
            <person name="Hildebrand F."/>
            <person name="Pallen M.J."/>
        </authorList>
    </citation>
    <scope>NUCLEOTIDE SEQUENCE</scope>
    <source>
        <strain evidence="2">CHK165-10780</strain>
    </source>
</reference>
<dbReference type="GO" id="GO:0016491">
    <property type="term" value="F:oxidoreductase activity"/>
    <property type="evidence" value="ECO:0007669"/>
    <property type="project" value="InterPro"/>
</dbReference>
<dbReference type="Proteomes" id="UP000886725">
    <property type="component" value="Unassembled WGS sequence"/>
</dbReference>
<gene>
    <name evidence="2" type="ORF">IAC85_03850</name>
</gene>
<evidence type="ECO:0000259" key="1">
    <source>
        <dbReference type="Pfam" id="PF01593"/>
    </source>
</evidence>
<dbReference type="GO" id="GO:0008767">
    <property type="term" value="F:UDP-galactopyranose mutase activity"/>
    <property type="evidence" value="ECO:0007669"/>
    <property type="project" value="TreeGrafter"/>
</dbReference>
<dbReference type="SUPFAM" id="SSF51971">
    <property type="entry name" value="Nucleotide-binding domain"/>
    <property type="match status" value="1"/>
</dbReference>
<dbReference type="AlphaFoldDB" id="A0A9D0YZM4"/>
<evidence type="ECO:0000313" key="2">
    <source>
        <dbReference type="EMBL" id="HIQ64853.1"/>
    </source>
</evidence>